<protein>
    <submittedName>
        <fullName evidence="2">Uncharacterized protein</fullName>
    </submittedName>
</protein>
<dbReference type="Proteomes" id="UP001234989">
    <property type="component" value="Chromosome 9"/>
</dbReference>
<reference evidence="2" key="1">
    <citation type="submission" date="2023-08" db="EMBL/GenBank/DDBJ databases">
        <title>A de novo genome assembly of Solanum verrucosum Schlechtendal, a Mexican diploid species geographically isolated from the other diploid A-genome species in potato relatives.</title>
        <authorList>
            <person name="Hosaka K."/>
        </authorList>
    </citation>
    <scope>NUCLEOTIDE SEQUENCE</scope>
    <source>
        <tissue evidence="2">Young leaves</tissue>
    </source>
</reference>
<proteinExistence type="predicted"/>
<gene>
    <name evidence="2" type="ORF">MTR67_040013</name>
</gene>
<evidence type="ECO:0000313" key="2">
    <source>
        <dbReference type="EMBL" id="WMV46628.1"/>
    </source>
</evidence>
<name>A0AAF0UHV6_SOLVR</name>
<accession>A0AAF0UHV6</accession>
<dbReference type="EMBL" id="CP133620">
    <property type="protein sequence ID" value="WMV46628.1"/>
    <property type="molecule type" value="Genomic_DNA"/>
</dbReference>
<evidence type="ECO:0000256" key="1">
    <source>
        <dbReference type="SAM" id="Phobius"/>
    </source>
</evidence>
<keyword evidence="1" id="KW-0472">Membrane</keyword>
<keyword evidence="3" id="KW-1185">Reference proteome</keyword>
<keyword evidence="1" id="KW-1133">Transmembrane helix</keyword>
<evidence type="ECO:0000313" key="3">
    <source>
        <dbReference type="Proteomes" id="UP001234989"/>
    </source>
</evidence>
<dbReference type="AlphaFoldDB" id="A0AAF0UHV6"/>
<keyword evidence="1" id="KW-0812">Transmembrane</keyword>
<feature type="transmembrane region" description="Helical" evidence="1">
    <location>
        <begin position="68"/>
        <end position="87"/>
    </location>
</feature>
<sequence>MKEMIPFQMCCNAVTIGLHCIRMHMFFKRFMCNAKCKGVFQGGMSYLFHKSLRLNYFMCGGLTSWDHFLVLSGTTLIGLASLMTLLGPIRQLSIPLLACPPTN</sequence>
<organism evidence="2 3">
    <name type="scientific">Solanum verrucosum</name>
    <dbReference type="NCBI Taxonomy" id="315347"/>
    <lineage>
        <taxon>Eukaryota</taxon>
        <taxon>Viridiplantae</taxon>
        <taxon>Streptophyta</taxon>
        <taxon>Embryophyta</taxon>
        <taxon>Tracheophyta</taxon>
        <taxon>Spermatophyta</taxon>
        <taxon>Magnoliopsida</taxon>
        <taxon>eudicotyledons</taxon>
        <taxon>Gunneridae</taxon>
        <taxon>Pentapetalae</taxon>
        <taxon>asterids</taxon>
        <taxon>lamiids</taxon>
        <taxon>Solanales</taxon>
        <taxon>Solanaceae</taxon>
        <taxon>Solanoideae</taxon>
        <taxon>Solaneae</taxon>
        <taxon>Solanum</taxon>
    </lineage>
</organism>